<dbReference type="EMBL" id="LFJN01000002">
    <property type="protein sequence ID" value="KPI45154.1"/>
    <property type="molecule type" value="Genomic_DNA"/>
</dbReference>
<dbReference type="InterPro" id="IPR001223">
    <property type="entry name" value="Glyco_hydro18_cat"/>
</dbReference>
<dbReference type="RefSeq" id="XP_018005117.1">
    <property type="nucleotide sequence ID" value="XM_018142349.1"/>
</dbReference>
<dbReference type="SUPFAM" id="SSF51445">
    <property type="entry name" value="(Trans)glycosidases"/>
    <property type="match status" value="1"/>
</dbReference>
<organism evidence="3 4">
    <name type="scientific">Cyphellophora attinorum</name>
    <dbReference type="NCBI Taxonomy" id="1664694"/>
    <lineage>
        <taxon>Eukaryota</taxon>
        <taxon>Fungi</taxon>
        <taxon>Dikarya</taxon>
        <taxon>Ascomycota</taxon>
        <taxon>Pezizomycotina</taxon>
        <taxon>Eurotiomycetes</taxon>
        <taxon>Chaetothyriomycetidae</taxon>
        <taxon>Chaetothyriales</taxon>
        <taxon>Cyphellophoraceae</taxon>
        <taxon>Cyphellophora</taxon>
    </lineage>
</organism>
<comment type="caution">
    <text evidence="3">The sequence shown here is derived from an EMBL/GenBank/DDBJ whole genome shotgun (WGS) entry which is preliminary data.</text>
</comment>
<feature type="chain" id="PRO_5005879529" description="GH18 domain-containing protein" evidence="1">
    <location>
        <begin position="25"/>
        <end position="124"/>
    </location>
</feature>
<name>A0A0N1P2E7_9EURO</name>
<protein>
    <recommendedName>
        <fullName evidence="2">GH18 domain-containing protein</fullName>
    </recommendedName>
</protein>
<accession>A0A0N1P2E7</accession>
<feature type="domain" description="GH18" evidence="2">
    <location>
        <begin position="59"/>
        <end position="124"/>
    </location>
</feature>
<keyword evidence="4" id="KW-1185">Reference proteome</keyword>
<dbReference type="Gene3D" id="3.20.20.80">
    <property type="entry name" value="Glycosidases"/>
    <property type="match status" value="1"/>
</dbReference>
<gene>
    <name evidence="3" type="ORF">AB675_2381</name>
</gene>
<evidence type="ECO:0000256" key="1">
    <source>
        <dbReference type="SAM" id="SignalP"/>
    </source>
</evidence>
<dbReference type="Proteomes" id="UP000038010">
    <property type="component" value="Unassembled WGS sequence"/>
</dbReference>
<dbReference type="InterPro" id="IPR017853">
    <property type="entry name" value="GH"/>
</dbReference>
<dbReference type="AlphaFoldDB" id="A0A0N1P2E7"/>
<keyword evidence="1" id="KW-0732">Signal</keyword>
<reference evidence="3 4" key="1">
    <citation type="submission" date="2015-06" db="EMBL/GenBank/DDBJ databases">
        <title>Draft genome of the ant-associated black yeast Phialophora attae CBS 131958.</title>
        <authorList>
            <person name="Moreno L.F."/>
            <person name="Stielow B.J."/>
            <person name="de Hoog S."/>
            <person name="Vicente V.A."/>
            <person name="Weiss V.A."/>
            <person name="de Vries M."/>
            <person name="Cruz L.M."/>
            <person name="Souza E.M."/>
        </authorList>
    </citation>
    <scope>NUCLEOTIDE SEQUENCE [LARGE SCALE GENOMIC DNA]</scope>
    <source>
        <strain evidence="3 4">CBS 131958</strain>
    </source>
</reference>
<dbReference type="GeneID" id="28734229"/>
<sequence length="124" mass="13666">MQGWGVRGTFYMLTTLVSISLATALPTQFNQFRNTTTSTANSLNSLTNMTSPGALHRTFANMGYWPAWQDFDPKGTKTDSLTDVNYAFASIDANGSLHLGNDSGLRSWVQQKKHSPNLRVHLAV</sequence>
<feature type="signal peptide" evidence="1">
    <location>
        <begin position="1"/>
        <end position="24"/>
    </location>
</feature>
<dbReference type="PROSITE" id="PS51910">
    <property type="entry name" value="GH18_2"/>
    <property type="match status" value="1"/>
</dbReference>
<proteinExistence type="predicted"/>
<evidence type="ECO:0000259" key="2">
    <source>
        <dbReference type="PROSITE" id="PS51910"/>
    </source>
</evidence>
<dbReference type="GO" id="GO:0005975">
    <property type="term" value="P:carbohydrate metabolic process"/>
    <property type="evidence" value="ECO:0007669"/>
    <property type="project" value="InterPro"/>
</dbReference>
<evidence type="ECO:0000313" key="3">
    <source>
        <dbReference type="EMBL" id="KPI45154.1"/>
    </source>
</evidence>
<evidence type="ECO:0000313" key="4">
    <source>
        <dbReference type="Proteomes" id="UP000038010"/>
    </source>
</evidence>
<dbReference type="VEuPathDB" id="FungiDB:AB675_2381"/>